<dbReference type="InterPro" id="IPR052048">
    <property type="entry name" value="ST_Response_Regulator"/>
</dbReference>
<dbReference type="RefSeq" id="WP_085097050.1">
    <property type="nucleotide sequence ID" value="NZ_FWZU01000001.1"/>
</dbReference>
<proteinExistence type="predicted"/>
<dbReference type="AlphaFoldDB" id="A0A1X7C2F2"/>
<protein>
    <submittedName>
        <fullName evidence="3">Two-component system, chemotaxis family, response regulator CheY</fullName>
    </submittedName>
</protein>
<evidence type="ECO:0000313" key="4">
    <source>
        <dbReference type="Proteomes" id="UP000192906"/>
    </source>
</evidence>
<dbReference type="PANTHER" id="PTHR43228">
    <property type="entry name" value="TWO-COMPONENT RESPONSE REGULATOR"/>
    <property type="match status" value="1"/>
</dbReference>
<feature type="domain" description="Response regulatory" evidence="2">
    <location>
        <begin position="2"/>
        <end position="129"/>
    </location>
</feature>
<keyword evidence="1" id="KW-0597">Phosphoprotein</keyword>
<keyword evidence="4" id="KW-1185">Reference proteome</keyword>
<dbReference type="PROSITE" id="PS50110">
    <property type="entry name" value="RESPONSE_REGULATORY"/>
    <property type="match status" value="1"/>
</dbReference>
<name>A0A1X7C2F2_9BACT</name>
<dbReference type="SMART" id="SM00448">
    <property type="entry name" value="REC"/>
    <property type="match status" value="1"/>
</dbReference>
<dbReference type="SUPFAM" id="SSF52172">
    <property type="entry name" value="CheY-like"/>
    <property type="match status" value="1"/>
</dbReference>
<evidence type="ECO:0000259" key="2">
    <source>
        <dbReference type="PROSITE" id="PS50110"/>
    </source>
</evidence>
<evidence type="ECO:0000313" key="3">
    <source>
        <dbReference type="EMBL" id="SME88818.1"/>
    </source>
</evidence>
<evidence type="ECO:0000256" key="1">
    <source>
        <dbReference type="PROSITE-ProRule" id="PRU00169"/>
    </source>
</evidence>
<dbReference type="PANTHER" id="PTHR43228:SF1">
    <property type="entry name" value="TWO-COMPONENT RESPONSE REGULATOR ARR22"/>
    <property type="match status" value="1"/>
</dbReference>
<sequence length="131" mass="15102">MRFLIIDDDETVHMYLTQLLEPYARCETVFNGTEAIEAFKKAVKDNDPFDTVFMDILMPEMDGHAATKKLRDLENELGIQGPDEFKLVMITSLNDTKNVSQAFFRGYASCYIVKPFSKVRVLNELRENNIL</sequence>
<accession>A0A1X7C2F2</accession>
<dbReference type="InterPro" id="IPR011006">
    <property type="entry name" value="CheY-like_superfamily"/>
</dbReference>
<gene>
    <name evidence="3" type="ORF">SAMN06295933_0208</name>
</gene>
<dbReference type="EMBL" id="FWZU01000001">
    <property type="protein sequence ID" value="SME88818.1"/>
    <property type="molecule type" value="Genomic_DNA"/>
</dbReference>
<dbReference type="Proteomes" id="UP000192906">
    <property type="component" value="Unassembled WGS sequence"/>
</dbReference>
<dbReference type="CDD" id="cd00156">
    <property type="entry name" value="REC"/>
    <property type="match status" value="1"/>
</dbReference>
<dbReference type="Gene3D" id="3.40.50.2300">
    <property type="match status" value="1"/>
</dbReference>
<dbReference type="InterPro" id="IPR001789">
    <property type="entry name" value="Sig_transdc_resp-reg_receiver"/>
</dbReference>
<dbReference type="OrthoDB" id="9790466at2"/>
<organism evidence="3 4">
    <name type="scientific">Desulfovibrio gilichinskyi</name>
    <dbReference type="NCBI Taxonomy" id="1519643"/>
    <lineage>
        <taxon>Bacteria</taxon>
        <taxon>Pseudomonadati</taxon>
        <taxon>Thermodesulfobacteriota</taxon>
        <taxon>Desulfovibrionia</taxon>
        <taxon>Desulfovibrionales</taxon>
        <taxon>Desulfovibrionaceae</taxon>
        <taxon>Desulfovibrio</taxon>
    </lineage>
</organism>
<feature type="modified residue" description="4-aspartylphosphate" evidence="1">
    <location>
        <position position="55"/>
    </location>
</feature>
<dbReference type="GO" id="GO:0000160">
    <property type="term" value="P:phosphorelay signal transduction system"/>
    <property type="evidence" value="ECO:0007669"/>
    <property type="project" value="InterPro"/>
</dbReference>
<dbReference type="STRING" id="1519643.SAMN06295933_0208"/>
<dbReference type="Pfam" id="PF00072">
    <property type="entry name" value="Response_reg"/>
    <property type="match status" value="1"/>
</dbReference>
<reference evidence="4" key="1">
    <citation type="submission" date="2017-04" db="EMBL/GenBank/DDBJ databases">
        <authorList>
            <person name="Varghese N."/>
            <person name="Submissions S."/>
        </authorList>
    </citation>
    <scope>NUCLEOTIDE SEQUENCE [LARGE SCALE GENOMIC DNA]</scope>
    <source>
        <strain evidence="4">K3S</strain>
    </source>
</reference>